<proteinExistence type="predicted"/>
<dbReference type="InterPro" id="IPR008551">
    <property type="entry name" value="TANGO2"/>
</dbReference>
<organism evidence="1 2">
    <name type="scientific">Falsiroseomonas stagni DSM 19981</name>
    <dbReference type="NCBI Taxonomy" id="1123062"/>
    <lineage>
        <taxon>Bacteria</taxon>
        <taxon>Pseudomonadati</taxon>
        <taxon>Pseudomonadota</taxon>
        <taxon>Alphaproteobacteria</taxon>
        <taxon>Acetobacterales</taxon>
        <taxon>Roseomonadaceae</taxon>
        <taxon>Falsiroseomonas</taxon>
    </lineage>
</organism>
<dbReference type="RefSeq" id="WP_092957031.1">
    <property type="nucleotide sequence ID" value="NZ_FOSQ01000001.1"/>
</dbReference>
<dbReference type="STRING" id="1123062.SAMN02745775_1011298"/>
<reference evidence="1 2" key="1">
    <citation type="submission" date="2016-10" db="EMBL/GenBank/DDBJ databases">
        <authorList>
            <person name="de Groot N.N."/>
        </authorList>
    </citation>
    <scope>NUCLEOTIDE SEQUENCE [LARGE SCALE GENOMIC DNA]</scope>
    <source>
        <strain evidence="1 2">DSM 19981</strain>
    </source>
</reference>
<dbReference type="AlphaFoldDB" id="A0A1I3YGW7"/>
<dbReference type="EMBL" id="FOSQ01000001">
    <property type="protein sequence ID" value="SFK30993.1"/>
    <property type="molecule type" value="Genomic_DNA"/>
</dbReference>
<accession>A0A1I3YGW7</accession>
<dbReference type="PANTHER" id="PTHR17985">
    <property type="entry name" value="SER/THR-RICH PROTEIN T10 IN DGCR REGION"/>
    <property type="match status" value="1"/>
</dbReference>
<dbReference type="Gene3D" id="3.60.60.10">
    <property type="entry name" value="Penicillin V Acylase, Chain A"/>
    <property type="match status" value="1"/>
</dbReference>
<dbReference type="PANTHER" id="PTHR17985:SF8">
    <property type="entry name" value="TRANSPORT AND GOLGI ORGANIZATION PROTEIN 2 HOMOLOG"/>
    <property type="match status" value="1"/>
</dbReference>
<name>A0A1I3YGW7_9PROT</name>
<evidence type="ECO:0000313" key="1">
    <source>
        <dbReference type="EMBL" id="SFK30993.1"/>
    </source>
</evidence>
<keyword evidence="2" id="KW-1185">Reference proteome</keyword>
<sequence length="246" mass="26220">MCSLICLWRPAHAWPVLVAANRDERLDRPWECPGPHWPDRPGVIGGRDLMAGGTWMALGARGVLAGILNRPGSLGPATGKRSRGDLPLQAASSRSAEEAVAALRAIDAGEWRPFNMVVADRDGAWFLKGLGEGRPVVSRLAPGIAMVTAHDPNDLASPRTARHLPLFQASAPPDPDREDWTWWEARLADDTARPGQGAEALRVPPVNGFGTVSASLVGLAADGRRCWRFCAAPPGTAPFVPVSLSP</sequence>
<gene>
    <name evidence="1" type="ORF">SAMN02745775_1011298</name>
</gene>
<protein>
    <submittedName>
        <fullName evidence="1">Transport and Golgi organisation 2</fullName>
    </submittedName>
</protein>
<evidence type="ECO:0000313" key="2">
    <source>
        <dbReference type="Proteomes" id="UP000199473"/>
    </source>
</evidence>
<dbReference type="OrthoDB" id="4380123at2"/>
<dbReference type="Proteomes" id="UP000199473">
    <property type="component" value="Unassembled WGS sequence"/>
</dbReference>
<dbReference type="Pfam" id="PF05742">
    <property type="entry name" value="TANGO2"/>
    <property type="match status" value="1"/>
</dbReference>